<reference evidence="1 2" key="1">
    <citation type="submission" date="2020-05" db="EMBL/GenBank/DDBJ databases">
        <authorList>
            <person name="Whitworth D."/>
        </authorList>
    </citation>
    <scope>NUCLEOTIDE SEQUENCE [LARGE SCALE GENOMIC DNA]</scope>
    <source>
        <strain evidence="1 2">AB043B</strain>
    </source>
</reference>
<dbReference type="SUPFAM" id="SSF52309">
    <property type="entry name" value="N-(deoxy)ribosyltransferase-like"/>
    <property type="match status" value="1"/>
</dbReference>
<proteinExistence type="predicted"/>
<dbReference type="EMBL" id="JABFJV010000091">
    <property type="protein sequence ID" value="NOK35021.1"/>
    <property type="molecule type" value="Genomic_DNA"/>
</dbReference>
<protein>
    <submittedName>
        <fullName evidence="1">Uncharacterized protein</fullName>
    </submittedName>
</protein>
<evidence type="ECO:0000313" key="2">
    <source>
        <dbReference type="Proteomes" id="UP000563426"/>
    </source>
</evidence>
<dbReference type="Gene3D" id="3.40.50.450">
    <property type="match status" value="1"/>
</dbReference>
<name>A0A3A8I6I8_9BACT</name>
<organism evidence="1 2">
    <name type="scientific">Corallococcus exercitus</name>
    <dbReference type="NCBI Taxonomy" id="2316736"/>
    <lineage>
        <taxon>Bacteria</taxon>
        <taxon>Pseudomonadati</taxon>
        <taxon>Myxococcota</taxon>
        <taxon>Myxococcia</taxon>
        <taxon>Myxococcales</taxon>
        <taxon>Cystobacterineae</taxon>
        <taxon>Myxococcaceae</taxon>
        <taxon>Corallococcus</taxon>
    </lineage>
</organism>
<evidence type="ECO:0000313" key="1">
    <source>
        <dbReference type="EMBL" id="NOK35021.1"/>
    </source>
</evidence>
<keyword evidence="2" id="KW-1185">Reference proteome</keyword>
<sequence length="331" mass="36647">MGDTLDVVVDLGDVGETAADAVLLKYAQGFHGADGAVSRRLEAAGVAMDAFDLLPGDHRFIDTRRSLGAPLVLFLGTVRLRQFGYHEIRQFSVRALQLLEPRHEVRHLACTVHGPNYGLDEDEAVLALVGGFVDAFQRGSGPRNLERITVVELNPKRVERLRKAIALGLGLTPGVEPLMGATGFRVRRTSRFVQAPPMASAGANSNEKPHAFVAMPFAPELEDTYHYGILNPVKSAGLLCERVDQAIFDGPIIQRIRDRIDTAKVVIADLSLANPNVYLEVGYAWGRGKPTLMLVRDVKELRFDVSSYRCLVYRNIRHLEEMLTQELQRIV</sequence>
<dbReference type="RefSeq" id="WP_120525430.1">
    <property type="nucleotide sequence ID" value="NZ_JABFJV010000091.1"/>
</dbReference>
<dbReference type="OrthoDB" id="5379851at2"/>
<comment type="caution">
    <text evidence="1">The sequence shown here is derived from an EMBL/GenBank/DDBJ whole genome shotgun (WGS) entry which is preliminary data.</text>
</comment>
<dbReference type="Proteomes" id="UP000563426">
    <property type="component" value="Unassembled WGS sequence"/>
</dbReference>
<gene>
    <name evidence="1" type="ORF">HMI49_17620</name>
</gene>
<dbReference type="AlphaFoldDB" id="A0A3A8I6I8"/>
<accession>A0A3A8I6I8</accession>